<feature type="transmembrane region" description="Helical" evidence="1">
    <location>
        <begin position="30"/>
        <end position="48"/>
    </location>
</feature>
<accession>U3A3N0</accession>
<dbReference type="AlphaFoldDB" id="U3A3N0"/>
<protein>
    <submittedName>
        <fullName evidence="2">Uncharacterized protein</fullName>
    </submittedName>
</protein>
<feature type="transmembrane region" description="Helical" evidence="1">
    <location>
        <begin position="7"/>
        <end position="24"/>
    </location>
</feature>
<evidence type="ECO:0000256" key="1">
    <source>
        <dbReference type="SAM" id="Phobius"/>
    </source>
</evidence>
<dbReference type="eggNOG" id="ENOG5031NWE">
    <property type="taxonomic scope" value="Bacteria"/>
</dbReference>
<comment type="caution">
    <text evidence="2">The sequence shown here is derived from an EMBL/GenBank/DDBJ whole genome shotgun (WGS) entry which is preliminary data.</text>
</comment>
<name>U3A3N0_VIBPR</name>
<dbReference type="EMBL" id="BATJ01000010">
    <property type="protein sequence ID" value="GAD67947.1"/>
    <property type="molecule type" value="Genomic_DNA"/>
</dbReference>
<dbReference type="Proteomes" id="UP000016570">
    <property type="component" value="Unassembled WGS sequence"/>
</dbReference>
<gene>
    <name evidence="2" type="ORF">VPR01S_10_01430</name>
</gene>
<dbReference type="STRING" id="1219065.VPR01S_10_01430"/>
<sequence>MDFIKTFGQWLIFLPAIFCFSYVLRPMLLVLLIPGGLLLLAILGGQEVRQPLFAMLKEQLWPGSTRCQNTAP</sequence>
<organism evidence="2 3">
    <name type="scientific">Vibrio proteolyticus NBRC 13287</name>
    <dbReference type="NCBI Taxonomy" id="1219065"/>
    <lineage>
        <taxon>Bacteria</taxon>
        <taxon>Pseudomonadati</taxon>
        <taxon>Pseudomonadota</taxon>
        <taxon>Gammaproteobacteria</taxon>
        <taxon>Vibrionales</taxon>
        <taxon>Vibrionaceae</taxon>
        <taxon>Vibrio</taxon>
    </lineage>
</organism>
<keyword evidence="1" id="KW-1133">Transmembrane helix</keyword>
<evidence type="ECO:0000313" key="3">
    <source>
        <dbReference type="Proteomes" id="UP000016570"/>
    </source>
</evidence>
<proteinExistence type="predicted"/>
<reference evidence="2 3" key="1">
    <citation type="submission" date="2013-09" db="EMBL/GenBank/DDBJ databases">
        <title>Whole genome shotgun sequence of Vibrio proteolyticus NBRC 13287.</title>
        <authorList>
            <person name="Isaki S."/>
            <person name="Hosoyama A."/>
            <person name="Numata M."/>
            <person name="Hashimoto M."/>
            <person name="Hosoyama Y."/>
            <person name="Tsuchikane K."/>
            <person name="Noguchi M."/>
            <person name="Hirakata S."/>
            <person name="Ichikawa N."/>
            <person name="Ohji S."/>
            <person name="Yamazoe A."/>
            <person name="Fujita N."/>
        </authorList>
    </citation>
    <scope>NUCLEOTIDE SEQUENCE [LARGE SCALE GENOMIC DNA]</scope>
    <source>
        <strain evidence="2 3">NBRC 13287</strain>
    </source>
</reference>
<evidence type="ECO:0000313" key="2">
    <source>
        <dbReference type="EMBL" id="GAD67947.1"/>
    </source>
</evidence>
<keyword evidence="1" id="KW-0472">Membrane</keyword>
<keyword evidence="3" id="KW-1185">Reference proteome</keyword>
<keyword evidence="1" id="KW-0812">Transmembrane</keyword>